<sequence>MTTEAAKLYIAFHGRVIEHLGIDMYQSPVAAIAELVSNSWDADARRVTVSLPDDISADAEIVISDTGEGMSLKQCQDRYLKVGYNRRKDRQSEFTVGGRPVMGRKGIGKFAGFGIANLVVVDTVSRETGERTVFKLDVARLTGESDGYASETRLDVEVVDYSGPNESMRKDGGTTIYLRNLTLKKRPNSDQFRLSMARRFLLLERSDEFEVLVDGKPIADEENVEKIQFSFPVDYAEGEAPAGVTLDGGWGVERLSNGEKIRWRFHFYRDPIHEEELAGISIFSHHKLSQRPFFFNLSGGIGGQQGTSYLSGRIEADFIDDQEKDLISTERQRINWEADAALPLAAWGQDRVKALLRIWQDRRAESKVKAMNARIEPFSQRLGKLERHERKIVNRALTSLARVAVISDEQFEDLANAILSAWEGGRLRDLIDDLGQTGEMDADALVRILIESRAMNALHAAERVKIQLNLLEGLEQRIKNRELENAVRDYIAENPWMISPEWDTFKVEKSLENLMKMVGETSLDTLEGWKGRVDLVLCSGHQLLVIEFMRPGVTADWDHVGRFERYIFSLREAIIANRGGDFTSVTGLMVADRLERPAGFTEKLAGLRRQGMDATDWAGLLGKARSQWQDYFDILFDRAPEDGRMQALAGAGTASTESSEDQ</sequence>
<organism evidence="1">
    <name type="scientific">Streptomyces sp. R44</name>
    <dbReference type="NCBI Taxonomy" id="3238633"/>
    <lineage>
        <taxon>Bacteria</taxon>
        <taxon>Bacillati</taxon>
        <taxon>Actinomycetota</taxon>
        <taxon>Actinomycetes</taxon>
        <taxon>Kitasatosporales</taxon>
        <taxon>Streptomycetaceae</taxon>
        <taxon>Streptomyces</taxon>
    </lineage>
</organism>
<dbReference type="Gene3D" id="3.40.1350.10">
    <property type="match status" value="1"/>
</dbReference>
<dbReference type="Pfam" id="PF13589">
    <property type="entry name" value="HATPase_c_3"/>
    <property type="match status" value="1"/>
</dbReference>
<dbReference type="RefSeq" id="WP_369144020.1">
    <property type="nucleotide sequence ID" value="NZ_CP163444.1"/>
</dbReference>
<protein>
    <submittedName>
        <fullName evidence="1">ATP-binding protein</fullName>
    </submittedName>
</protein>
<accession>A0AB39T0A7</accession>
<gene>
    <name evidence="1" type="ORF">AB5J54_12610</name>
</gene>
<reference evidence="1" key="1">
    <citation type="submission" date="2024-07" db="EMBL/GenBank/DDBJ databases">
        <authorList>
            <person name="Yu S.T."/>
        </authorList>
    </citation>
    <scope>NUCLEOTIDE SEQUENCE</scope>
    <source>
        <strain evidence="1">R44</strain>
    </source>
</reference>
<dbReference type="InterPro" id="IPR011856">
    <property type="entry name" value="tRNA_endonuc-like_dom_sf"/>
</dbReference>
<dbReference type="Gene3D" id="3.30.565.10">
    <property type="entry name" value="Histidine kinase-like ATPase, C-terminal domain"/>
    <property type="match status" value="1"/>
</dbReference>
<keyword evidence="1" id="KW-0547">Nucleotide-binding</keyword>
<keyword evidence="1" id="KW-0067">ATP-binding</keyword>
<evidence type="ECO:0000313" key="1">
    <source>
        <dbReference type="EMBL" id="XDQ71315.1"/>
    </source>
</evidence>
<dbReference type="SUPFAM" id="SSF55874">
    <property type="entry name" value="ATPase domain of HSP90 chaperone/DNA topoisomerase II/histidine kinase"/>
    <property type="match status" value="1"/>
</dbReference>
<dbReference type="GO" id="GO:0003676">
    <property type="term" value="F:nucleic acid binding"/>
    <property type="evidence" value="ECO:0007669"/>
    <property type="project" value="InterPro"/>
</dbReference>
<proteinExistence type="predicted"/>
<dbReference type="GO" id="GO:0005524">
    <property type="term" value="F:ATP binding"/>
    <property type="evidence" value="ECO:0007669"/>
    <property type="project" value="UniProtKB-KW"/>
</dbReference>
<dbReference type="AlphaFoldDB" id="A0AB39T0A7"/>
<dbReference type="EMBL" id="CP163444">
    <property type="protein sequence ID" value="XDQ71315.1"/>
    <property type="molecule type" value="Genomic_DNA"/>
</dbReference>
<name>A0AB39T0A7_9ACTN</name>
<dbReference type="InterPro" id="IPR036890">
    <property type="entry name" value="HATPase_C_sf"/>
</dbReference>